<feature type="chain" id="PRO_5045274623" description="Secreted protein" evidence="1">
    <location>
        <begin position="33"/>
        <end position="87"/>
    </location>
</feature>
<sequence>MRKSLSRGLVSAAVLLGGVLVAPLATTPAAQANVFDCIDHAVNSGATNQQATAACEKPTTDECYQAFRTDHGAQSWAQDSCERGRED</sequence>
<dbReference type="RefSeq" id="WP_009949103.1">
    <property type="nucleotide sequence ID" value="NZ_BAAAGS010000019.1"/>
</dbReference>
<evidence type="ECO:0008006" key="4">
    <source>
        <dbReference type="Google" id="ProtNLM"/>
    </source>
</evidence>
<proteinExistence type="predicted"/>
<evidence type="ECO:0000256" key="1">
    <source>
        <dbReference type="SAM" id="SignalP"/>
    </source>
</evidence>
<protein>
    <recommendedName>
        <fullName evidence="4">Secreted protein</fullName>
    </recommendedName>
</protein>
<gene>
    <name evidence="2" type="ORF">GCM10009533_31720</name>
</gene>
<name>A0ABP3MX92_SACER</name>
<organism evidence="2 3">
    <name type="scientific">Saccharopolyspora erythraea</name>
    <name type="common">Streptomyces erythraeus</name>
    <dbReference type="NCBI Taxonomy" id="1836"/>
    <lineage>
        <taxon>Bacteria</taxon>
        <taxon>Bacillati</taxon>
        <taxon>Actinomycetota</taxon>
        <taxon>Actinomycetes</taxon>
        <taxon>Pseudonocardiales</taxon>
        <taxon>Pseudonocardiaceae</taxon>
        <taxon>Saccharopolyspora</taxon>
    </lineage>
</organism>
<keyword evidence="1" id="KW-0732">Signal</keyword>
<reference evidence="3" key="1">
    <citation type="journal article" date="2019" name="Int. J. Syst. Evol. Microbiol.">
        <title>The Global Catalogue of Microorganisms (GCM) 10K type strain sequencing project: providing services to taxonomists for standard genome sequencing and annotation.</title>
        <authorList>
            <consortium name="The Broad Institute Genomics Platform"/>
            <consortium name="The Broad Institute Genome Sequencing Center for Infectious Disease"/>
            <person name="Wu L."/>
            <person name="Ma J."/>
        </authorList>
    </citation>
    <scope>NUCLEOTIDE SEQUENCE [LARGE SCALE GENOMIC DNA]</scope>
    <source>
        <strain evidence="3">JCM 10303</strain>
    </source>
</reference>
<dbReference type="EMBL" id="BAAAGS010000019">
    <property type="protein sequence ID" value="GAA0530160.1"/>
    <property type="molecule type" value="Genomic_DNA"/>
</dbReference>
<dbReference type="Proteomes" id="UP001500729">
    <property type="component" value="Unassembled WGS sequence"/>
</dbReference>
<accession>A0ABP3MX92</accession>
<comment type="caution">
    <text evidence="2">The sequence shown here is derived from an EMBL/GenBank/DDBJ whole genome shotgun (WGS) entry which is preliminary data.</text>
</comment>
<feature type="signal peptide" evidence="1">
    <location>
        <begin position="1"/>
        <end position="32"/>
    </location>
</feature>
<evidence type="ECO:0000313" key="3">
    <source>
        <dbReference type="Proteomes" id="UP001500729"/>
    </source>
</evidence>
<keyword evidence="3" id="KW-1185">Reference proteome</keyword>
<evidence type="ECO:0000313" key="2">
    <source>
        <dbReference type="EMBL" id="GAA0530160.1"/>
    </source>
</evidence>